<dbReference type="GO" id="GO:0016811">
    <property type="term" value="F:hydrolase activity, acting on carbon-nitrogen (but not peptide) bonds, in linear amides"/>
    <property type="evidence" value="ECO:0007669"/>
    <property type="project" value="UniProtKB-ARBA"/>
</dbReference>
<dbReference type="InterPro" id="IPR000246">
    <property type="entry name" value="Peptidase_T2"/>
</dbReference>
<dbReference type="GO" id="GO:0005737">
    <property type="term" value="C:cytoplasm"/>
    <property type="evidence" value="ECO:0007669"/>
    <property type="project" value="TreeGrafter"/>
</dbReference>
<dbReference type="AlphaFoldDB" id="X1JJF4"/>
<organism evidence="1">
    <name type="scientific">marine sediment metagenome</name>
    <dbReference type="NCBI Taxonomy" id="412755"/>
    <lineage>
        <taxon>unclassified sequences</taxon>
        <taxon>metagenomes</taxon>
        <taxon>ecological metagenomes</taxon>
    </lineage>
</organism>
<dbReference type="InterPro" id="IPR029055">
    <property type="entry name" value="Ntn_hydrolases_N"/>
</dbReference>
<accession>X1JJF4</accession>
<dbReference type="EMBL" id="BARU01044503">
    <property type="protein sequence ID" value="GAH78414.1"/>
    <property type="molecule type" value="Genomic_DNA"/>
</dbReference>
<reference evidence="1" key="1">
    <citation type="journal article" date="2014" name="Front. Microbiol.">
        <title>High frequency of phylogenetically diverse reductive dehalogenase-homologous genes in deep subseafloor sedimentary metagenomes.</title>
        <authorList>
            <person name="Kawai M."/>
            <person name="Futagami T."/>
            <person name="Toyoda A."/>
            <person name="Takaki Y."/>
            <person name="Nishi S."/>
            <person name="Hori S."/>
            <person name="Arai W."/>
            <person name="Tsubouchi T."/>
            <person name="Morono Y."/>
            <person name="Uchiyama I."/>
            <person name="Ito T."/>
            <person name="Fujiyama A."/>
            <person name="Inagaki F."/>
            <person name="Takami H."/>
        </authorList>
    </citation>
    <scope>NUCLEOTIDE SEQUENCE</scope>
    <source>
        <strain evidence="1">Expedition CK06-06</strain>
    </source>
</reference>
<dbReference type="Pfam" id="PF01112">
    <property type="entry name" value="Asparaginase_2"/>
    <property type="match status" value="1"/>
</dbReference>
<evidence type="ECO:0000313" key="1">
    <source>
        <dbReference type="EMBL" id="GAH78414.1"/>
    </source>
</evidence>
<feature type="non-terminal residue" evidence="1">
    <location>
        <position position="111"/>
    </location>
</feature>
<name>X1JJF4_9ZZZZ</name>
<gene>
    <name evidence="1" type="ORF">S03H2_67847</name>
</gene>
<dbReference type="Gene3D" id="3.60.20.30">
    <property type="entry name" value="(Glycosyl)asparaginase"/>
    <property type="match status" value="1"/>
</dbReference>
<sequence>MEKTDHLLLCAEGAIKFARSMGIKYYNTKTKEKERVWERKRKNLKSAYFKKLNKLVDLYETVSIVAIDKNGLICVGISTGGITLRLPGRIGDTQVIGTGIYADKNGVVSAT</sequence>
<protein>
    <submittedName>
        <fullName evidence="1">Uncharacterized protein</fullName>
    </submittedName>
</protein>
<proteinExistence type="predicted"/>
<comment type="caution">
    <text evidence="1">The sequence shown here is derived from an EMBL/GenBank/DDBJ whole genome shotgun (WGS) entry which is preliminary data.</text>
</comment>
<dbReference type="SUPFAM" id="SSF56235">
    <property type="entry name" value="N-terminal nucleophile aminohydrolases (Ntn hydrolases)"/>
    <property type="match status" value="1"/>
</dbReference>
<dbReference type="PANTHER" id="PTHR10188">
    <property type="entry name" value="L-ASPARAGINASE"/>
    <property type="match status" value="1"/>
</dbReference>
<dbReference type="PANTHER" id="PTHR10188:SF6">
    <property type="entry name" value="N(4)-(BETA-N-ACETYLGLUCOSAMINYL)-L-ASPARAGINASE"/>
    <property type="match status" value="1"/>
</dbReference>